<dbReference type="InterPro" id="IPR009959">
    <property type="entry name" value="Cyclase_SnoaL-like"/>
</dbReference>
<dbReference type="AlphaFoldDB" id="A0A1N6D3R8"/>
<organism evidence="1 2">
    <name type="scientific">Parasphingorhabdus marina DSM 22363</name>
    <dbReference type="NCBI Taxonomy" id="1123272"/>
    <lineage>
        <taxon>Bacteria</taxon>
        <taxon>Pseudomonadati</taxon>
        <taxon>Pseudomonadota</taxon>
        <taxon>Alphaproteobacteria</taxon>
        <taxon>Sphingomonadales</taxon>
        <taxon>Sphingomonadaceae</taxon>
        <taxon>Parasphingorhabdus</taxon>
    </lineage>
</organism>
<evidence type="ECO:0000313" key="1">
    <source>
        <dbReference type="EMBL" id="SIN65346.1"/>
    </source>
</evidence>
<keyword evidence="2" id="KW-1185">Reference proteome</keyword>
<dbReference type="STRING" id="1123272.SAMN02745824_1498"/>
<dbReference type="GO" id="GO:0030638">
    <property type="term" value="P:polyketide metabolic process"/>
    <property type="evidence" value="ECO:0007669"/>
    <property type="project" value="InterPro"/>
</dbReference>
<reference evidence="2" key="1">
    <citation type="submission" date="2016-11" db="EMBL/GenBank/DDBJ databases">
        <authorList>
            <person name="Varghese N."/>
            <person name="Submissions S."/>
        </authorList>
    </citation>
    <scope>NUCLEOTIDE SEQUENCE [LARGE SCALE GENOMIC DNA]</scope>
    <source>
        <strain evidence="2">DSM 22363</strain>
    </source>
</reference>
<dbReference type="SUPFAM" id="SSF54427">
    <property type="entry name" value="NTF2-like"/>
    <property type="match status" value="2"/>
</dbReference>
<dbReference type="PANTHER" id="PTHR38436:SF1">
    <property type="entry name" value="ESTER CYCLASE"/>
    <property type="match status" value="1"/>
</dbReference>
<dbReference type="PANTHER" id="PTHR38436">
    <property type="entry name" value="POLYKETIDE CYCLASE SNOAL-LIKE DOMAIN"/>
    <property type="match status" value="1"/>
</dbReference>
<proteinExistence type="predicted"/>
<dbReference type="InterPro" id="IPR032710">
    <property type="entry name" value="NTF2-like_dom_sf"/>
</dbReference>
<dbReference type="Gene3D" id="3.10.450.50">
    <property type="match status" value="2"/>
</dbReference>
<name>A0A1N6D3R8_9SPHN</name>
<dbReference type="Pfam" id="PF07366">
    <property type="entry name" value="SnoaL"/>
    <property type="match status" value="2"/>
</dbReference>
<dbReference type="EMBL" id="FSQW01000001">
    <property type="protein sequence ID" value="SIN65346.1"/>
    <property type="molecule type" value="Genomic_DNA"/>
</dbReference>
<protein>
    <submittedName>
        <fullName evidence="1">Predicted ester cyclase</fullName>
    </submittedName>
</protein>
<dbReference type="Proteomes" id="UP000185192">
    <property type="component" value="Unassembled WGS sequence"/>
</dbReference>
<gene>
    <name evidence="1" type="ORF">SAMN02745824_1498</name>
</gene>
<sequence length="331" mass="37133">MPGQDSDQDRMEWLRRSRFEAGLILDSSRTNLHHLDHVWHGPQPVNDVNGRDALTETVLQPLSASLEHVEERLDILIAGSFKGSDWTACCGHYAGLWTGPLFGVPATGRPAWLRFGRFERWDGDRIKETWEIFDLPGMMMQADIWPLGPGLGRPLVSPGPATRNGIVLESGSAEEAHRTLTLTEEMIDALLAYDGQDFESMRMPDYWAPHMAWYGPAGIGTMRGYEDYRRGHGKPFLGAFPDRQGALHKCRIAERTYCASTGWPSVQATHSGDTFLGIPATGNRVGMRVMDFWRRDGDLLSENWVYIDMIDLLAQMNVDIFGLMREPIGGS</sequence>
<accession>A0A1N6D3R8</accession>
<evidence type="ECO:0000313" key="2">
    <source>
        <dbReference type="Proteomes" id="UP000185192"/>
    </source>
</evidence>